<accession>W4G0J0</accession>
<name>W4G0J0_APHAT</name>
<protein>
    <recommendedName>
        <fullName evidence="1">Serine aminopeptidase S33 domain-containing protein</fullName>
    </recommendedName>
</protein>
<dbReference type="Gene3D" id="3.40.50.1820">
    <property type="entry name" value="alpha/beta hydrolase"/>
    <property type="match status" value="1"/>
</dbReference>
<evidence type="ECO:0000313" key="2">
    <source>
        <dbReference type="EMBL" id="ETV73205.1"/>
    </source>
</evidence>
<feature type="domain" description="Serine aminopeptidase S33" evidence="1">
    <location>
        <begin position="136"/>
        <end position="247"/>
    </location>
</feature>
<sequence>MGAEGSFEVFTPGEMEKEYEARAGSGDLSLWKALEKGYTKVVDQLIQPPRKQYTLGSLGPSTFSFVVDSMPQTTLTPVSPRHHATREDFVVVTPTHSLHGSFWSVASSRGFSHPSRRPCVLFLHSNMGTRVDALAIRDHVLAAGFSLASFDFGGSGHSTGTYITGGVREAVDVGYVLEFLKANYDLHRFFLWGHSLGAAAALLYMQQLNLSTRPVALPPAATIPTGAELVTTRTSPTTTTTLPSCSTSTHVATTSHEPQPLVILAAVLDSPYTTFQDMTESIVETVKSNGLPAPAALLRLGMRMVTKSIESRGGFVVAQVNPLASSADCTAPALFCNGSLDLYVKTGVANQFIHKYGGPCTRLGFRGDHYGPRPVELHEFAVAFLRETLV</sequence>
<dbReference type="InterPro" id="IPR052920">
    <property type="entry name" value="DNA-binding_regulatory"/>
</dbReference>
<dbReference type="PANTHER" id="PTHR43358">
    <property type="entry name" value="ALPHA/BETA-HYDROLASE"/>
    <property type="match status" value="1"/>
</dbReference>
<dbReference type="RefSeq" id="XP_009837411.1">
    <property type="nucleotide sequence ID" value="XM_009839109.1"/>
</dbReference>
<proteinExistence type="predicted"/>
<dbReference type="EMBL" id="KI913150">
    <property type="protein sequence ID" value="ETV73205.1"/>
    <property type="molecule type" value="Genomic_DNA"/>
</dbReference>
<dbReference type="OrthoDB" id="10249433at2759"/>
<dbReference type="VEuPathDB" id="FungiDB:H257_12010"/>
<dbReference type="InterPro" id="IPR022742">
    <property type="entry name" value="Hydrolase_4"/>
</dbReference>
<organism evidence="2">
    <name type="scientific">Aphanomyces astaci</name>
    <name type="common">Crayfish plague agent</name>
    <dbReference type="NCBI Taxonomy" id="112090"/>
    <lineage>
        <taxon>Eukaryota</taxon>
        <taxon>Sar</taxon>
        <taxon>Stramenopiles</taxon>
        <taxon>Oomycota</taxon>
        <taxon>Saprolegniomycetes</taxon>
        <taxon>Saprolegniales</taxon>
        <taxon>Verrucalvaceae</taxon>
        <taxon>Aphanomyces</taxon>
    </lineage>
</organism>
<dbReference type="SUPFAM" id="SSF53474">
    <property type="entry name" value="alpha/beta-Hydrolases"/>
    <property type="match status" value="1"/>
</dbReference>
<gene>
    <name evidence="2" type="ORF">H257_12010</name>
</gene>
<dbReference type="GeneID" id="20814006"/>
<reference evidence="2" key="1">
    <citation type="submission" date="2013-12" db="EMBL/GenBank/DDBJ databases">
        <title>The Genome Sequence of Aphanomyces astaci APO3.</title>
        <authorList>
            <consortium name="The Broad Institute Genomics Platform"/>
            <person name="Russ C."/>
            <person name="Tyler B."/>
            <person name="van West P."/>
            <person name="Dieguez-Uribeondo J."/>
            <person name="Young S.K."/>
            <person name="Zeng Q."/>
            <person name="Gargeya S."/>
            <person name="Fitzgerald M."/>
            <person name="Abouelleil A."/>
            <person name="Alvarado L."/>
            <person name="Chapman S.B."/>
            <person name="Gainer-Dewar J."/>
            <person name="Goldberg J."/>
            <person name="Griggs A."/>
            <person name="Gujja S."/>
            <person name="Hansen M."/>
            <person name="Howarth C."/>
            <person name="Imamovic A."/>
            <person name="Ireland A."/>
            <person name="Larimer J."/>
            <person name="McCowan C."/>
            <person name="Murphy C."/>
            <person name="Pearson M."/>
            <person name="Poon T.W."/>
            <person name="Priest M."/>
            <person name="Roberts A."/>
            <person name="Saif S."/>
            <person name="Shea T."/>
            <person name="Sykes S."/>
            <person name="Wortman J."/>
            <person name="Nusbaum C."/>
            <person name="Birren B."/>
        </authorList>
    </citation>
    <scope>NUCLEOTIDE SEQUENCE [LARGE SCALE GENOMIC DNA]</scope>
    <source>
        <strain evidence="2">APO3</strain>
    </source>
</reference>
<evidence type="ECO:0000259" key="1">
    <source>
        <dbReference type="Pfam" id="PF12146"/>
    </source>
</evidence>
<dbReference type="PANTHER" id="PTHR43358:SF4">
    <property type="entry name" value="ALPHA_BETA HYDROLASE FOLD-1 DOMAIN-CONTAINING PROTEIN"/>
    <property type="match status" value="1"/>
</dbReference>
<dbReference type="AlphaFoldDB" id="W4G0J0"/>
<dbReference type="InterPro" id="IPR029058">
    <property type="entry name" value="AB_hydrolase_fold"/>
</dbReference>
<dbReference type="STRING" id="112090.W4G0J0"/>
<dbReference type="Pfam" id="PF12146">
    <property type="entry name" value="Hydrolase_4"/>
    <property type="match status" value="1"/>
</dbReference>